<evidence type="ECO:0000259" key="2">
    <source>
        <dbReference type="Pfam" id="PF16220"/>
    </source>
</evidence>
<dbReference type="RefSeq" id="WP_075117175.1">
    <property type="nucleotide sequence ID" value="NZ_MSCT01000001.1"/>
</dbReference>
<feature type="domain" description="FecR protein" evidence="1">
    <location>
        <begin position="115"/>
        <end position="204"/>
    </location>
</feature>
<dbReference type="InterPro" id="IPR006860">
    <property type="entry name" value="FecR"/>
</dbReference>
<dbReference type="AlphaFoldDB" id="A0A1Q8EY43"/>
<dbReference type="PANTHER" id="PTHR30273">
    <property type="entry name" value="PERIPLASMIC SIGNAL SENSOR AND SIGMA FACTOR ACTIVATOR FECR-RELATED"/>
    <property type="match status" value="1"/>
</dbReference>
<dbReference type="PANTHER" id="PTHR30273:SF2">
    <property type="entry name" value="PROTEIN FECR"/>
    <property type="match status" value="1"/>
</dbReference>
<feature type="domain" description="FecR N-terminal" evidence="2">
    <location>
        <begin position="15"/>
        <end position="57"/>
    </location>
</feature>
<dbReference type="OrthoDB" id="1099576at2"/>
<protein>
    <submittedName>
        <fullName evidence="3">Iron dicitrate transport regulator FecR</fullName>
    </submittedName>
</protein>
<organism evidence="3 4">
    <name type="scientific">Pseudomonas chlororaphis</name>
    <dbReference type="NCBI Taxonomy" id="587753"/>
    <lineage>
        <taxon>Bacteria</taxon>
        <taxon>Pseudomonadati</taxon>
        <taxon>Pseudomonadota</taxon>
        <taxon>Gammaproteobacteria</taxon>
        <taxon>Pseudomonadales</taxon>
        <taxon>Pseudomonadaceae</taxon>
        <taxon>Pseudomonas</taxon>
    </lineage>
</organism>
<accession>A0A1Q8EY43</accession>
<dbReference type="Pfam" id="PF16220">
    <property type="entry name" value="DUF4880"/>
    <property type="match status" value="1"/>
</dbReference>
<evidence type="ECO:0000313" key="4">
    <source>
        <dbReference type="Proteomes" id="UP000185578"/>
    </source>
</evidence>
<dbReference type="Pfam" id="PF04773">
    <property type="entry name" value="FecR"/>
    <property type="match status" value="1"/>
</dbReference>
<evidence type="ECO:0000313" key="3">
    <source>
        <dbReference type="EMBL" id="OLF56721.1"/>
    </source>
</evidence>
<proteinExistence type="predicted"/>
<dbReference type="InterPro" id="IPR012373">
    <property type="entry name" value="Ferrdict_sens_TM"/>
</dbReference>
<dbReference type="Gene3D" id="2.60.120.1440">
    <property type="match status" value="1"/>
</dbReference>
<reference evidence="3 4" key="1">
    <citation type="submission" date="2016-12" db="EMBL/GenBank/DDBJ databases">
        <authorList>
            <person name="Song W.-J."/>
            <person name="Kurnit D.M."/>
        </authorList>
    </citation>
    <scope>NUCLEOTIDE SEQUENCE [LARGE SCALE GENOMIC DNA]</scope>
    <source>
        <strain evidence="3 4">PCL1601</strain>
    </source>
</reference>
<comment type="caution">
    <text evidence="3">The sequence shown here is derived from an EMBL/GenBank/DDBJ whole genome shotgun (WGS) entry which is preliminary data.</text>
</comment>
<dbReference type="GO" id="GO:0016989">
    <property type="term" value="F:sigma factor antagonist activity"/>
    <property type="evidence" value="ECO:0007669"/>
    <property type="project" value="TreeGrafter"/>
</dbReference>
<dbReference type="InterPro" id="IPR032623">
    <property type="entry name" value="FecR_N"/>
</dbReference>
<gene>
    <name evidence="3" type="ORF">BTN82_00175</name>
</gene>
<dbReference type="Proteomes" id="UP000185578">
    <property type="component" value="Unassembled WGS sequence"/>
</dbReference>
<evidence type="ECO:0000259" key="1">
    <source>
        <dbReference type="Pfam" id="PF04773"/>
    </source>
</evidence>
<dbReference type="PIRSF" id="PIRSF018266">
    <property type="entry name" value="FecR"/>
    <property type="match status" value="1"/>
</dbReference>
<sequence>MSRHHDAPIAPAIVEQASEWLMLHWGGELDAEQRQAFARWQTADPEHLRAWQRLQQLQRTLGEVPAESARAVLREIPDAQRRSALKLLGLLLVVGGSAYLVQGSQPWRNALAGQRTATGEIRHLTLSDGTRLDLNSDTAVDLLYSDRERRIRLISGEIQLTSGHDRSRPLIVETPAGDIQALGTRFSVREVDGGTRVNLYEGELRISPRQAPAVHLKAGASLWFDAGWVSTVYAADPNASSWSEGRLVAERQPLGQFIAELSRYRPGVLRCDPEVANLLLTGVFPLDDSDAILAALERSLPVRAHAVTRYWVTLKPRA</sequence>
<dbReference type="EMBL" id="MSCT01000001">
    <property type="protein sequence ID" value="OLF56721.1"/>
    <property type="molecule type" value="Genomic_DNA"/>
</dbReference>
<name>A0A1Q8EY43_9PSED</name>